<dbReference type="SUPFAM" id="SSF81653">
    <property type="entry name" value="Calcium ATPase, transduction domain A"/>
    <property type="match status" value="1"/>
</dbReference>
<feature type="domain" description="Cation-transporting P-type ATPase N-terminal" evidence="4">
    <location>
        <begin position="19"/>
        <end position="93"/>
    </location>
</feature>
<dbReference type="Proteomes" id="UP000643279">
    <property type="component" value="Unassembled WGS sequence"/>
</dbReference>
<dbReference type="RefSeq" id="WP_268236269.1">
    <property type="nucleotide sequence ID" value="NZ_BMFW01000017.1"/>
</dbReference>
<evidence type="ECO:0000256" key="1">
    <source>
        <dbReference type="ARBA" id="ARBA00004141"/>
    </source>
</evidence>
<dbReference type="InterPro" id="IPR004014">
    <property type="entry name" value="ATPase_P-typ_cation-transptr_N"/>
</dbReference>
<evidence type="ECO:0000259" key="4">
    <source>
        <dbReference type="SMART" id="SM00831"/>
    </source>
</evidence>
<dbReference type="InterPro" id="IPR008250">
    <property type="entry name" value="ATPase_P-typ_transduc_dom_A_sf"/>
</dbReference>
<dbReference type="SUPFAM" id="SSF81665">
    <property type="entry name" value="Calcium ATPase, transmembrane domain M"/>
    <property type="match status" value="1"/>
</dbReference>
<keyword evidence="3" id="KW-0812">Transmembrane</keyword>
<evidence type="ECO:0000313" key="5">
    <source>
        <dbReference type="EMBL" id="GGH98445.1"/>
    </source>
</evidence>
<name>A0ABQ2AUY0_9MICC</name>
<dbReference type="Gene3D" id="1.20.1110.10">
    <property type="entry name" value="Calcium-transporting ATPase, transmembrane domain"/>
    <property type="match status" value="1"/>
</dbReference>
<comment type="caution">
    <text evidence="5">The sequence shown here is derived from an EMBL/GenBank/DDBJ whole genome shotgun (WGS) entry which is preliminary data.</text>
</comment>
<evidence type="ECO:0000313" key="6">
    <source>
        <dbReference type="Proteomes" id="UP000643279"/>
    </source>
</evidence>
<comment type="subcellular location">
    <subcellularLocation>
        <location evidence="1">Membrane</location>
        <topology evidence="1">Multi-pass membrane protein</topology>
    </subcellularLocation>
</comment>
<dbReference type="Gene3D" id="2.70.150.10">
    <property type="entry name" value="Calcium-transporting ATPase, cytoplasmic transduction domain A"/>
    <property type="match status" value="1"/>
</dbReference>
<dbReference type="Pfam" id="PF00690">
    <property type="entry name" value="Cation_ATPase_N"/>
    <property type="match status" value="1"/>
</dbReference>
<feature type="transmembrane region" description="Helical" evidence="3">
    <location>
        <begin position="76"/>
        <end position="106"/>
    </location>
</feature>
<evidence type="ECO:0000256" key="3">
    <source>
        <dbReference type="SAM" id="Phobius"/>
    </source>
</evidence>
<dbReference type="SMART" id="SM00831">
    <property type="entry name" value="Cation_ATPase_N"/>
    <property type="match status" value="1"/>
</dbReference>
<accession>A0ABQ2AUY0</accession>
<keyword evidence="3" id="KW-0472">Membrane</keyword>
<feature type="compositionally biased region" description="Basic and acidic residues" evidence="2">
    <location>
        <begin position="169"/>
        <end position="184"/>
    </location>
</feature>
<dbReference type="Pfam" id="PF00122">
    <property type="entry name" value="E1-E2_ATPase"/>
    <property type="match status" value="1"/>
</dbReference>
<keyword evidence="3" id="KW-1133">Transmembrane helix</keyword>
<dbReference type="PANTHER" id="PTHR42861">
    <property type="entry name" value="CALCIUM-TRANSPORTING ATPASE"/>
    <property type="match status" value="1"/>
</dbReference>
<evidence type="ECO:0000256" key="2">
    <source>
        <dbReference type="SAM" id="MobiDB-lite"/>
    </source>
</evidence>
<feature type="region of interest" description="Disordered" evidence="2">
    <location>
        <begin position="157"/>
        <end position="184"/>
    </location>
</feature>
<keyword evidence="6" id="KW-1185">Reference proteome</keyword>
<sequence>MNNKPGAAAVVVQAEADAAWCALSPGEVERQLRVDPARGLSAAEAQQRLQEYGPNALAAAKQEPVWKRFFKHYADYMQIVLVVAALVSLLIGEYGTAIGLAVLTLFNAWLGYHQEGKAEEAAASLGKMMKAMAKVRRDGVMAEVPAEQIVPGDIVVVDAGDRRPRRRPDHPGSDPADRGGRPDR</sequence>
<protein>
    <recommendedName>
        <fullName evidence="4">Cation-transporting P-type ATPase N-terminal domain-containing protein</fullName>
    </recommendedName>
</protein>
<reference evidence="6" key="1">
    <citation type="journal article" date="2019" name="Int. J. Syst. Evol. Microbiol.">
        <title>The Global Catalogue of Microorganisms (GCM) 10K type strain sequencing project: providing services to taxonomists for standard genome sequencing and annotation.</title>
        <authorList>
            <consortium name="The Broad Institute Genomics Platform"/>
            <consortium name="The Broad Institute Genome Sequencing Center for Infectious Disease"/>
            <person name="Wu L."/>
            <person name="Ma J."/>
        </authorList>
    </citation>
    <scope>NUCLEOTIDE SEQUENCE [LARGE SCALE GENOMIC DNA]</scope>
    <source>
        <strain evidence="6">CGMCC 1.12778</strain>
    </source>
</reference>
<organism evidence="5 6">
    <name type="scientific">Arthrobacter liuii</name>
    <dbReference type="NCBI Taxonomy" id="1476996"/>
    <lineage>
        <taxon>Bacteria</taxon>
        <taxon>Bacillati</taxon>
        <taxon>Actinomycetota</taxon>
        <taxon>Actinomycetes</taxon>
        <taxon>Micrococcales</taxon>
        <taxon>Micrococcaceae</taxon>
        <taxon>Arthrobacter</taxon>
    </lineage>
</organism>
<dbReference type="InterPro" id="IPR023298">
    <property type="entry name" value="ATPase_P-typ_TM_dom_sf"/>
</dbReference>
<dbReference type="InterPro" id="IPR059000">
    <property type="entry name" value="ATPase_P-type_domA"/>
</dbReference>
<proteinExistence type="predicted"/>
<gene>
    <name evidence="5" type="ORF">GCM10007170_31000</name>
</gene>
<dbReference type="EMBL" id="BMFW01000017">
    <property type="protein sequence ID" value="GGH98445.1"/>
    <property type="molecule type" value="Genomic_DNA"/>
</dbReference>